<dbReference type="InParanoid" id="I1RSQ5"/>
<evidence type="ECO:0000256" key="1">
    <source>
        <dbReference type="SAM" id="MobiDB-lite"/>
    </source>
</evidence>
<dbReference type="FunCoup" id="I1RSQ5">
    <property type="interactions" value="39"/>
</dbReference>
<evidence type="ECO:0000313" key="4">
    <source>
        <dbReference type="EnsemblFungi" id="CEF85731"/>
    </source>
</evidence>
<dbReference type="EMBL" id="HG970335">
    <property type="protein sequence ID" value="CEF85731.1"/>
    <property type="molecule type" value="Genomic_DNA"/>
</dbReference>
<reference evidence="4" key="4">
    <citation type="submission" date="2017-01" db="UniProtKB">
        <authorList>
            <consortium name="EnsemblFungi"/>
        </authorList>
    </citation>
    <scope>IDENTIFICATION</scope>
    <source>
        <strain evidence="4">PH-1 / ATCC MYA-4620 / FGSC 9075 / NRRL 31084</strain>
    </source>
</reference>
<organism evidence="3 5">
    <name type="scientific">Gibberella zeae (strain ATCC MYA-4620 / CBS 123657 / FGSC 9075 / NRRL 31084 / PH-1)</name>
    <name type="common">Wheat head blight fungus</name>
    <name type="synonym">Fusarium graminearum</name>
    <dbReference type="NCBI Taxonomy" id="229533"/>
    <lineage>
        <taxon>Eukaryota</taxon>
        <taxon>Fungi</taxon>
        <taxon>Dikarya</taxon>
        <taxon>Ascomycota</taxon>
        <taxon>Pezizomycotina</taxon>
        <taxon>Sordariomycetes</taxon>
        <taxon>Hypocreomycetidae</taxon>
        <taxon>Hypocreales</taxon>
        <taxon>Nectriaceae</taxon>
        <taxon>Fusarium</taxon>
    </lineage>
</organism>
<dbReference type="PANTHER" id="PTHR28199:SF1">
    <property type="entry name" value="PROCESSING OF GAS1 AND ALP PROTEIN 2"/>
    <property type="match status" value="1"/>
</dbReference>
<dbReference type="RefSeq" id="XP_011326905.1">
    <property type="nucleotide sequence ID" value="XM_011328603.1"/>
</dbReference>
<dbReference type="InterPro" id="IPR011431">
    <property type="entry name" value="Trafficking_Pga2"/>
</dbReference>
<feature type="compositionally biased region" description="Acidic residues" evidence="1">
    <location>
        <begin position="149"/>
        <end position="161"/>
    </location>
</feature>
<dbReference type="AlphaFoldDB" id="I1RSQ5"/>
<feature type="transmembrane region" description="Helical" evidence="2">
    <location>
        <begin position="54"/>
        <end position="73"/>
    </location>
</feature>
<dbReference type="Pfam" id="PF07543">
    <property type="entry name" value="PGA2"/>
    <property type="match status" value="1"/>
</dbReference>
<dbReference type="STRING" id="229533.I1RSQ5"/>
<gene>
    <name evidence="4" type="primary">FG07183.1</name>
    <name evidence="3" type="ORF">FGRAMPH1_01T24169</name>
</gene>
<dbReference type="EnsemblFungi" id="CEF85731">
    <property type="protein sequence ID" value="CEF85731"/>
    <property type="gene ID" value="FGRRES_07183"/>
</dbReference>
<feature type="compositionally biased region" description="Acidic residues" evidence="1">
    <location>
        <begin position="107"/>
        <end position="116"/>
    </location>
</feature>
<dbReference type="GO" id="GO:0015031">
    <property type="term" value="P:protein transport"/>
    <property type="evidence" value="ECO:0007669"/>
    <property type="project" value="TreeGrafter"/>
</dbReference>
<reference evidence="4 5" key="1">
    <citation type="journal article" date="2007" name="Science">
        <title>The Fusarium graminearum genome reveals a link between localized polymorphism and pathogen specialization.</title>
        <authorList>
            <person name="Cuomo C.A."/>
            <person name="Gueldener U."/>
            <person name="Xu J.-R."/>
            <person name="Trail F."/>
            <person name="Turgeon B.G."/>
            <person name="Di Pietro A."/>
            <person name="Walton J.D."/>
            <person name="Ma L.-J."/>
            <person name="Baker S.E."/>
            <person name="Rep M."/>
            <person name="Adam G."/>
            <person name="Antoniw J."/>
            <person name="Baldwin T."/>
            <person name="Calvo S.E."/>
            <person name="Chang Y.-L."/>
            <person name="DeCaprio D."/>
            <person name="Gale L.R."/>
            <person name="Gnerre S."/>
            <person name="Goswami R.S."/>
            <person name="Hammond-Kosack K."/>
            <person name="Harris L.J."/>
            <person name="Hilburn K."/>
            <person name="Kennell J.C."/>
            <person name="Kroken S."/>
            <person name="Magnuson J.K."/>
            <person name="Mannhaupt G."/>
            <person name="Mauceli E.W."/>
            <person name="Mewes H.-W."/>
            <person name="Mitterbauer R."/>
            <person name="Muehlbauer G."/>
            <person name="Muensterkoetter M."/>
            <person name="Nelson D."/>
            <person name="O'Donnell K."/>
            <person name="Ouellet T."/>
            <person name="Qi W."/>
            <person name="Quesneville H."/>
            <person name="Roncero M.I.G."/>
            <person name="Seong K.-Y."/>
            <person name="Tetko I.V."/>
            <person name="Urban M."/>
            <person name="Waalwijk C."/>
            <person name="Ward T.J."/>
            <person name="Yao J."/>
            <person name="Birren B.W."/>
            <person name="Kistler H.C."/>
        </authorList>
    </citation>
    <scope>NUCLEOTIDE SEQUENCE [LARGE SCALE GENOMIC DNA]</scope>
    <source>
        <strain evidence="5">ATCC MYA-4620 / CBS 123657 / FGSC 9075 / NRRL 31084 / PH-1</strain>
        <strain evidence="4">PH-1 / ATCC MYA-4620 / FGSC 9075 / NRRL 31084</strain>
    </source>
</reference>
<sequence>MDPMAQQQQQQQQQAQGEQPELNAFGKLTAQFLQYGANASNNISTAFDSMDTKAWIRLIVIVGGYMLLRPLALKFITKGAVQKMEDDDANEKRKAQISPNELRGLVEDEPEIDADGDGTGADWGQKARVRQRTMLKDLLEAEERRRQEEEDDKDIADLLED</sequence>
<dbReference type="PANTHER" id="PTHR28199">
    <property type="entry name" value="PROCESSING OF GAS1 AND ALP PROTEIN 2"/>
    <property type="match status" value="1"/>
</dbReference>
<reference evidence="3 5" key="3">
    <citation type="journal article" date="2015" name="BMC Genomics">
        <title>The completed genome sequence of the pathogenic ascomycete fungus Fusarium graminearum.</title>
        <authorList>
            <person name="King R."/>
            <person name="Urban M."/>
            <person name="Hammond-Kosack M.C."/>
            <person name="Hassani-Pak K."/>
            <person name="Hammond-Kosack K.E."/>
        </authorList>
    </citation>
    <scope>NUCLEOTIDE SEQUENCE [LARGE SCALE GENOMIC DNA]</scope>
    <source>
        <strain evidence="5">ATCC MYA-4620 / CBS 123657 / FGSC 9075 / NRRL 31084 / PH-1</strain>
        <strain evidence="3">PH-1</strain>
    </source>
</reference>
<evidence type="ECO:0000313" key="5">
    <source>
        <dbReference type="Proteomes" id="UP000070720"/>
    </source>
</evidence>
<proteinExistence type="predicted"/>
<dbReference type="KEGG" id="fgr:FGSG_07183"/>
<accession>I1RSQ5</accession>
<keyword evidence="5" id="KW-1185">Reference proteome</keyword>
<feature type="region of interest" description="Disordered" evidence="1">
    <location>
        <begin position="142"/>
        <end position="161"/>
    </location>
</feature>
<name>I1RSQ5_GIBZE</name>
<protein>
    <submittedName>
        <fullName evidence="3">Chromosome 4, complete genome</fullName>
    </submittedName>
</protein>
<dbReference type="HOGENOM" id="CLU_121099_1_1_1"/>
<reference evidence="4 5" key="2">
    <citation type="journal article" date="2010" name="Nature">
        <title>Comparative genomics reveals mobile pathogenicity chromosomes in Fusarium.</title>
        <authorList>
            <person name="Ma L.J."/>
            <person name="van der Does H.C."/>
            <person name="Borkovich K.A."/>
            <person name="Coleman J.J."/>
            <person name="Daboussi M.J."/>
            <person name="Di Pietro A."/>
            <person name="Dufresne M."/>
            <person name="Freitag M."/>
            <person name="Grabherr M."/>
            <person name="Henrissat B."/>
            <person name="Houterman P.M."/>
            <person name="Kang S."/>
            <person name="Shim W.B."/>
            <person name="Woloshuk C."/>
            <person name="Xie X."/>
            <person name="Xu J.R."/>
            <person name="Antoniw J."/>
            <person name="Baker S.E."/>
            <person name="Bluhm B.H."/>
            <person name="Breakspear A."/>
            <person name="Brown D.W."/>
            <person name="Butchko R.A."/>
            <person name="Chapman S."/>
            <person name="Coulson R."/>
            <person name="Coutinho P.M."/>
            <person name="Danchin E.G."/>
            <person name="Diener A."/>
            <person name="Gale L.R."/>
            <person name="Gardiner D.M."/>
            <person name="Goff S."/>
            <person name="Hammond-Kosack K.E."/>
            <person name="Hilburn K."/>
            <person name="Hua-Van A."/>
            <person name="Jonkers W."/>
            <person name="Kazan K."/>
            <person name="Kodira C.D."/>
            <person name="Koehrsen M."/>
            <person name="Kumar L."/>
            <person name="Lee Y.H."/>
            <person name="Li L."/>
            <person name="Manners J.M."/>
            <person name="Miranda-Saavedra D."/>
            <person name="Mukherjee M."/>
            <person name="Park G."/>
            <person name="Park J."/>
            <person name="Park S.Y."/>
            <person name="Proctor R.H."/>
            <person name="Regev A."/>
            <person name="Ruiz-Roldan M.C."/>
            <person name="Sain D."/>
            <person name="Sakthikumar S."/>
            <person name="Sykes S."/>
            <person name="Schwartz D.C."/>
            <person name="Turgeon B.G."/>
            <person name="Wapinski I."/>
            <person name="Yoder O."/>
            <person name="Young S."/>
            <person name="Zeng Q."/>
            <person name="Zhou S."/>
            <person name="Galagan J."/>
            <person name="Cuomo C.A."/>
            <person name="Kistler H.C."/>
            <person name="Rep M."/>
        </authorList>
    </citation>
    <scope>GENOME REANNOTATION</scope>
    <source>
        <strain evidence="5">ATCC MYA-4620 / CBS 123657 / FGSC 9075 / NRRL 31084 / PH-1</strain>
        <strain evidence="4">PH-1 / ATCC MYA-4620 / FGSC 9075 / NRRL 31084</strain>
    </source>
</reference>
<keyword evidence="2" id="KW-0472">Membrane</keyword>
<dbReference type="VEuPathDB" id="FungiDB:FGRAMPH1_01G24169"/>
<dbReference type="eggNOG" id="ENOG502S828">
    <property type="taxonomic scope" value="Eukaryota"/>
</dbReference>
<feature type="region of interest" description="Disordered" evidence="1">
    <location>
        <begin position="87"/>
        <end position="126"/>
    </location>
</feature>
<keyword evidence="2" id="KW-0812">Transmembrane</keyword>
<accession>A0A098DV22</accession>
<dbReference type="Proteomes" id="UP000070720">
    <property type="component" value="Chromosome 4"/>
</dbReference>
<keyword evidence="2" id="KW-1133">Transmembrane helix</keyword>
<evidence type="ECO:0000256" key="2">
    <source>
        <dbReference type="SAM" id="Phobius"/>
    </source>
</evidence>
<evidence type="ECO:0000313" key="3">
    <source>
        <dbReference type="EMBL" id="CEF85731.1"/>
    </source>
</evidence>
<dbReference type="OrthoDB" id="4227028at2759"/>